<dbReference type="CDD" id="cd01127">
    <property type="entry name" value="TrwB_TraG_TraD_VirD4"/>
    <property type="match status" value="1"/>
</dbReference>
<reference evidence="3 7" key="3">
    <citation type="submission" date="2023-03" db="EMBL/GenBank/DDBJ databases">
        <title>Genetic diversity of Bacillus cereus sensu lato isolates from Slovenia.</title>
        <authorList>
            <person name="Abdelli M."/>
        </authorList>
    </citation>
    <scope>NUCLEOTIDE SEQUENCE [LARGE SCALE GENOMIC DNA]</scope>
    <source>
        <strain evidence="3 7">SIBC61B</strain>
    </source>
</reference>
<evidence type="ECO:0000313" key="3">
    <source>
        <dbReference type="EMBL" id="MDG0943230.1"/>
    </source>
</evidence>
<feature type="domain" description="Helicase HerA central" evidence="1">
    <location>
        <begin position="153"/>
        <end position="437"/>
    </location>
</feature>
<dbReference type="RefSeq" id="WP_001026698.1">
    <property type="nucleotide sequence ID" value="NZ_CP040880.1"/>
</dbReference>
<dbReference type="EMBL" id="VXCE01000016">
    <property type="protein sequence ID" value="KAA8476043.1"/>
    <property type="molecule type" value="Genomic_DNA"/>
</dbReference>
<dbReference type="InterPro" id="IPR027417">
    <property type="entry name" value="P-loop_NTPase"/>
</dbReference>
<evidence type="ECO:0000313" key="4">
    <source>
        <dbReference type="EMBL" id="SME11557.1"/>
    </source>
</evidence>
<reference evidence="2 6" key="2">
    <citation type="submission" date="2019-09" db="EMBL/GenBank/DDBJ databases">
        <authorList>
            <person name="Geng P."/>
            <person name="Wan X."/>
            <person name="Zhou G."/>
            <person name="Yuan Z."/>
            <person name="Hu X."/>
        </authorList>
    </citation>
    <scope>NUCLEOTIDE SEQUENCE [LARGE SCALE GENOMIC DNA]</scope>
    <source>
        <strain evidence="2 6">EFR-4</strain>
    </source>
</reference>
<dbReference type="InterPro" id="IPR002789">
    <property type="entry name" value="HerA_central"/>
</dbReference>
<keyword evidence="7" id="KW-1185">Reference proteome</keyword>
<dbReference type="Proteomes" id="UP000194422">
    <property type="component" value="Unassembled WGS sequence"/>
</dbReference>
<organism evidence="2 6">
    <name type="scientific">Bacillus paranthracis</name>
    <dbReference type="NCBI Taxonomy" id="2026186"/>
    <lineage>
        <taxon>Bacteria</taxon>
        <taxon>Bacillati</taxon>
        <taxon>Bacillota</taxon>
        <taxon>Bacilli</taxon>
        <taxon>Bacillales</taxon>
        <taxon>Bacillaceae</taxon>
        <taxon>Bacillus</taxon>
        <taxon>Bacillus cereus group</taxon>
    </lineage>
</organism>
<keyword evidence="2" id="KW-0547">Nucleotide-binding</keyword>
<dbReference type="PANTHER" id="PTHR42957:SF1">
    <property type="entry name" value="HELICASE MJ1565-RELATED"/>
    <property type="match status" value="1"/>
</dbReference>
<evidence type="ECO:0000313" key="5">
    <source>
        <dbReference type="Proteomes" id="UP000194422"/>
    </source>
</evidence>
<reference evidence="4 5" key="1">
    <citation type="submission" date="2017-04" db="EMBL/GenBank/DDBJ databases">
        <authorList>
            <person name="Criscuolo A."/>
        </authorList>
    </citation>
    <scope>NUCLEOTIDE SEQUENCE [LARGE SCALE GENOMIC DNA]</scope>
    <source>
        <strain evidence="4">16-00174</strain>
    </source>
</reference>
<evidence type="ECO:0000259" key="1">
    <source>
        <dbReference type="Pfam" id="PF01935"/>
    </source>
</evidence>
<dbReference type="EMBL" id="JARPRV010000011">
    <property type="protein sequence ID" value="MDG0943230.1"/>
    <property type="molecule type" value="Genomic_DNA"/>
</dbReference>
<dbReference type="Pfam" id="PF01935">
    <property type="entry name" value="DUF87"/>
    <property type="match status" value="1"/>
</dbReference>
<evidence type="ECO:0000313" key="6">
    <source>
        <dbReference type="Proteomes" id="UP000325411"/>
    </source>
</evidence>
<dbReference type="AlphaFoldDB" id="A0A5M9GMU9"/>
<dbReference type="GO" id="GO:0005524">
    <property type="term" value="F:ATP binding"/>
    <property type="evidence" value="ECO:0007669"/>
    <property type="project" value="UniProtKB-KW"/>
</dbReference>
<keyword evidence="2" id="KW-0067">ATP-binding</keyword>
<evidence type="ECO:0000313" key="7">
    <source>
        <dbReference type="Proteomes" id="UP001221338"/>
    </source>
</evidence>
<comment type="caution">
    <text evidence="2">The sequence shown here is derived from an EMBL/GenBank/DDBJ whole genome shotgun (WGS) entry which is preliminary data.</text>
</comment>
<accession>A0A5M9GMU9</accession>
<dbReference type="SUPFAM" id="SSF52540">
    <property type="entry name" value="P-loop containing nucleoside triphosphate hydrolases"/>
    <property type="match status" value="1"/>
</dbReference>
<gene>
    <name evidence="4" type="ORF">BACERE00174_03367</name>
    <name evidence="2" type="ORF">FYW06_19700</name>
    <name evidence="3" type="ORF">P6U22_18775</name>
</gene>
<name>A0A5M9GMU9_9BACI</name>
<evidence type="ECO:0000313" key="2">
    <source>
        <dbReference type="EMBL" id="KAA8476043.1"/>
    </source>
</evidence>
<protein>
    <submittedName>
        <fullName evidence="4">AAA-like domain protein</fullName>
    </submittedName>
    <submittedName>
        <fullName evidence="2">ATP-binding protein</fullName>
    </submittedName>
</protein>
<proteinExistence type="predicted"/>
<dbReference type="Proteomes" id="UP000325411">
    <property type="component" value="Unassembled WGS sequence"/>
</dbReference>
<dbReference type="Proteomes" id="UP001221338">
    <property type="component" value="Unassembled WGS sequence"/>
</dbReference>
<dbReference type="EMBL" id="FWYW01000077">
    <property type="protein sequence ID" value="SME11557.1"/>
    <property type="molecule type" value="Genomic_DNA"/>
</dbReference>
<dbReference type="PANTHER" id="PTHR42957">
    <property type="entry name" value="HELICASE MJ1565-RELATED"/>
    <property type="match status" value="1"/>
</dbReference>
<dbReference type="Gene3D" id="3.40.50.300">
    <property type="entry name" value="P-loop containing nucleotide triphosphate hydrolases"/>
    <property type="match status" value="2"/>
</dbReference>
<sequence length="607" mass="69575">MNISAQEEHFGQVVSISGMDIIVEMKQELLKSNLEQRIVGDGQTVLKLFVGTVGDIFLIGDPATDAFHYAIFEEVKLVSEVEDQEKTGAPYIISSKKQKAIAIAKIIGYQDQRIKEKLSFRRGIGHYPKFNSKCYLLTSQEKKDLFALEGQGIRVGHMSSIQEEEVVIHTDKFLSKHSVILGSTGSGKSCTVASILQKLLRAHRYSHVVFFDLHNEYSAAFSSDDFNHRVNKFSANDFSLPYWFLNFEEFQSVFLGDIDLTKNNDGIRILKEQILKLKENEHSKVEHNVGEIPKININSPLYFSIDELIQELKLLNKKTLWKSDNISTFKQDIQEYLPSTGSKKVKREDKQIDDYVIQDQNYYNKLNQVIEKLQSIRNDRRFNFLFSENHNSSESFIGYLSDILCIPANIEQKQITILDLSGLPSEITPVIIGMLARICFEFKIWEEDPKKIPLYLVFEEAHNYIPRDTTSITKLPKRYIERIAKEGRKYGISQLIISQRPSDLSTTIVSQCSNFFVLRVTNPDDQTFIRKVLPDHLNALTSMIPFFQNGEVLIAGECVPIPIKAAIDLPNPLPNSSDVSFSDAWSNFVKYDIKDTILKWWEVKEDE</sequence>
<dbReference type="InterPro" id="IPR008571">
    <property type="entry name" value="HerA-like"/>
</dbReference>